<dbReference type="Gene3D" id="1.10.1410.10">
    <property type="match status" value="1"/>
</dbReference>
<dbReference type="InterPro" id="IPR043519">
    <property type="entry name" value="NT_sf"/>
</dbReference>
<evidence type="ECO:0000313" key="9">
    <source>
        <dbReference type="RefSeq" id="XP_026752577.2"/>
    </source>
</evidence>
<reference evidence="9" key="1">
    <citation type="submission" date="2025-08" db="UniProtKB">
        <authorList>
            <consortium name="RefSeq"/>
        </authorList>
    </citation>
    <scope>IDENTIFICATION</scope>
    <source>
        <tissue evidence="9">Whole larvae</tissue>
    </source>
</reference>
<organism evidence="8 9">
    <name type="scientific">Galleria mellonella</name>
    <name type="common">Greater wax moth</name>
    <dbReference type="NCBI Taxonomy" id="7137"/>
    <lineage>
        <taxon>Eukaryota</taxon>
        <taxon>Metazoa</taxon>
        <taxon>Ecdysozoa</taxon>
        <taxon>Arthropoda</taxon>
        <taxon>Hexapoda</taxon>
        <taxon>Insecta</taxon>
        <taxon>Pterygota</taxon>
        <taxon>Neoptera</taxon>
        <taxon>Endopterygota</taxon>
        <taxon>Lepidoptera</taxon>
        <taxon>Glossata</taxon>
        <taxon>Ditrysia</taxon>
        <taxon>Pyraloidea</taxon>
        <taxon>Pyralidae</taxon>
        <taxon>Galleriinae</taxon>
        <taxon>Galleria</taxon>
    </lineage>
</organism>
<accession>A0A6J1WGA5</accession>
<dbReference type="PANTHER" id="PTHR12271:SF133">
    <property type="entry name" value="POLY(A) RNA POLYMERASE, MITOCHONDRIAL"/>
    <property type="match status" value="1"/>
</dbReference>
<dbReference type="KEGG" id="gmw:113512841"/>
<name>A0A6J1WGA5_GALME</name>
<dbReference type="GO" id="GO:0046872">
    <property type="term" value="F:metal ion binding"/>
    <property type="evidence" value="ECO:0007669"/>
    <property type="project" value="UniProtKB-KW"/>
</dbReference>
<dbReference type="GO" id="GO:0031123">
    <property type="term" value="P:RNA 3'-end processing"/>
    <property type="evidence" value="ECO:0007669"/>
    <property type="project" value="TreeGrafter"/>
</dbReference>
<dbReference type="FunCoup" id="A0A6J1WGA5">
    <property type="interactions" value="1524"/>
</dbReference>
<dbReference type="SUPFAM" id="SSF81301">
    <property type="entry name" value="Nucleotidyltransferase"/>
    <property type="match status" value="1"/>
</dbReference>
<feature type="domain" description="PAP-associated" evidence="6">
    <location>
        <begin position="428"/>
        <end position="461"/>
    </location>
</feature>
<sequence length="617" mass="70730">MSLLIQTIRNTGKSHSFQKLIQAPLSSCTCLLRRKSSDVSKKFLSFDEVVSQRRDEARRSLVVQVNSESSFNELYGYCSNYASINGIHHYKNAGGEHFMLIEFSTEDNLKEILRSCGSHQKDNDIMALQSPFLWFRACSGKKEKIAPTSNTLITKNGNAAIDENLLCEELGSCSTVSDQIQLLYDKTMLNDLGIRLRYMVARQLEIVFESLYANIAVRPFGSSVNGFGKMGCDLDLVLSNNLTDEMSDPTKRLVYQEKKSEGGRGPWQRHMELVGELLELRIVGATRVQRILHARVPIVKYAHEFTNIDCDLCYNNMSGVHMSELLWMYGSLDPRVRPLTFLVRRWAAAVGLTNQHPGRWITNFPLTLMVLFFLQQKTNDGFILPSFKNLVNRAGKEDIRIAEENVNCTFLRDMNKLPLECYSQNQSNLETLLLQFFEYYAQFDFQEKAISIIEGHPVRKPNALPLYIVNPLEPALNVSRNVSFEECERFKLEVRNAAWQLEAGLEGEKSDDWGVLGLIEKRASRNLKKLLRVGNSHRLVSVKDLFNDNEENISEEGLRSKLQRLTQTRHENVEKSVKEMKQMIATQNATEKKDQKIKFKNSQVANEVFRIRRNKMV</sequence>
<dbReference type="AlphaFoldDB" id="A0A6J1WGA5"/>
<dbReference type="GeneID" id="113512841"/>
<dbReference type="Proteomes" id="UP001652740">
    <property type="component" value="Unplaced"/>
</dbReference>
<dbReference type="GO" id="GO:1990817">
    <property type="term" value="F:poly(A) RNA polymerase activity"/>
    <property type="evidence" value="ECO:0007669"/>
    <property type="project" value="TreeGrafter"/>
</dbReference>
<dbReference type="InterPro" id="IPR054708">
    <property type="entry name" value="MTPAP-like_central"/>
</dbReference>
<comment type="cofactor">
    <cofactor evidence="2">
        <name>Mg(2+)</name>
        <dbReference type="ChEBI" id="CHEBI:18420"/>
    </cofactor>
</comment>
<dbReference type="SUPFAM" id="SSF81631">
    <property type="entry name" value="PAP/OAS1 substrate-binding domain"/>
    <property type="match status" value="1"/>
</dbReference>
<evidence type="ECO:0000256" key="5">
    <source>
        <dbReference type="ARBA" id="ARBA00022842"/>
    </source>
</evidence>
<dbReference type="PANTHER" id="PTHR12271">
    <property type="entry name" value="POLY A POLYMERASE CID PAP -RELATED"/>
    <property type="match status" value="1"/>
</dbReference>
<keyword evidence="8" id="KW-1185">Reference proteome</keyword>
<evidence type="ECO:0000259" key="7">
    <source>
        <dbReference type="Pfam" id="PF22600"/>
    </source>
</evidence>
<evidence type="ECO:0000256" key="1">
    <source>
        <dbReference type="ARBA" id="ARBA00001936"/>
    </source>
</evidence>
<dbReference type="Gene3D" id="3.30.460.10">
    <property type="entry name" value="Beta Polymerase, domain 2"/>
    <property type="match status" value="1"/>
</dbReference>
<evidence type="ECO:0000259" key="6">
    <source>
        <dbReference type="Pfam" id="PF03828"/>
    </source>
</evidence>
<evidence type="ECO:0000256" key="3">
    <source>
        <dbReference type="ARBA" id="ARBA00022679"/>
    </source>
</evidence>
<protein>
    <submittedName>
        <fullName evidence="9">Poly(A) RNA polymerase, mitochondrial-like</fullName>
    </submittedName>
</protein>
<dbReference type="RefSeq" id="XP_026752577.2">
    <property type="nucleotide sequence ID" value="XM_026896776.3"/>
</dbReference>
<comment type="cofactor">
    <cofactor evidence="1">
        <name>Mn(2+)</name>
        <dbReference type="ChEBI" id="CHEBI:29035"/>
    </cofactor>
</comment>
<keyword evidence="3" id="KW-0808">Transferase</keyword>
<keyword evidence="4" id="KW-0479">Metal-binding</keyword>
<dbReference type="Pfam" id="PF22600">
    <property type="entry name" value="MTPAP-like_central"/>
    <property type="match status" value="1"/>
</dbReference>
<dbReference type="CDD" id="cd05402">
    <property type="entry name" value="NT_PAP_TUTase"/>
    <property type="match status" value="1"/>
</dbReference>
<dbReference type="InParanoid" id="A0A6J1WGA5"/>
<keyword evidence="5" id="KW-0460">Magnesium</keyword>
<evidence type="ECO:0000313" key="8">
    <source>
        <dbReference type="Proteomes" id="UP001652740"/>
    </source>
</evidence>
<dbReference type="InterPro" id="IPR002058">
    <property type="entry name" value="PAP_assoc"/>
</dbReference>
<feature type="domain" description="Poly(A) RNA polymerase mitochondrial-like central palm" evidence="7">
    <location>
        <begin position="177"/>
        <end position="330"/>
    </location>
</feature>
<evidence type="ECO:0000256" key="4">
    <source>
        <dbReference type="ARBA" id="ARBA00022723"/>
    </source>
</evidence>
<dbReference type="Pfam" id="PF03828">
    <property type="entry name" value="PAP_assoc"/>
    <property type="match status" value="1"/>
</dbReference>
<gene>
    <name evidence="9" type="primary">LOC113512841</name>
</gene>
<proteinExistence type="predicted"/>
<evidence type="ECO:0000256" key="2">
    <source>
        <dbReference type="ARBA" id="ARBA00001946"/>
    </source>
</evidence>